<dbReference type="SUPFAM" id="SSF54631">
    <property type="entry name" value="CBS-domain pair"/>
    <property type="match status" value="1"/>
</dbReference>
<proteinExistence type="predicted"/>
<name>A0A1B9IVL8_9TREE</name>
<feature type="domain" description="CBS" evidence="2">
    <location>
        <begin position="29"/>
        <end position="86"/>
    </location>
</feature>
<evidence type="ECO:0000259" key="2">
    <source>
        <dbReference type="PROSITE" id="PS51371"/>
    </source>
</evidence>
<dbReference type="InterPro" id="IPR046342">
    <property type="entry name" value="CBS_dom_sf"/>
</dbReference>
<sequence length="166" mass="18904">MIDKETTPTANTKPDLAAKYRGACVEDLQLPPAFCLSEDAPISHALEAAYEREFDQLPILNDRRRPIGYLYVPSLKQRFEAGTIKEDDPVYKCITHFPLSSRSHPYTVIHPLTPLEELERFFHSSGTDFALVTDVERKWVLAVATKDDLEVGRSAKLRIIERSMRS</sequence>
<dbReference type="Proteomes" id="UP000092583">
    <property type="component" value="Unassembled WGS sequence"/>
</dbReference>
<reference evidence="4" key="2">
    <citation type="submission" date="2013-12" db="EMBL/GenBank/DDBJ databases">
        <title>Evolution of pathogenesis and genome organization in the Tremellales.</title>
        <authorList>
            <person name="Cuomo C."/>
            <person name="Litvintseva A."/>
            <person name="Heitman J."/>
            <person name="Chen Y."/>
            <person name="Sun S."/>
            <person name="Springer D."/>
            <person name="Dromer F."/>
            <person name="Young S."/>
            <person name="Zeng Q."/>
            <person name="Chapman S."/>
            <person name="Gujja S."/>
            <person name="Saif S."/>
            <person name="Birren B."/>
        </authorList>
    </citation>
    <scope>NUCLEOTIDE SEQUENCE [LARGE SCALE GENOMIC DNA]</scope>
    <source>
        <strain evidence="4">CBS 10435</strain>
    </source>
</reference>
<dbReference type="OrthoDB" id="2536440at2759"/>
<dbReference type="PANTHER" id="PTHR42115:SF1">
    <property type="entry name" value="BETA-SYNTHASE (BETA-THIONASE), PUTATIVE (AFU_ORTHOLOGUE AFUA_3G08420)-RELATED"/>
    <property type="match status" value="1"/>
</dbReference>
<evidence type="ECO:0000256" key="1">
    <source>
        <dbReference type="PROSITE-ProRule" id="PRU00703"/>
    </source>
</evidence>
<reference evidence="3 4" key="1">
    <citation type="submission" date="2013-07" db="EMBL/GenBank/DDBJ databases">
        <title>The Genome Sequence of Kwoniella mangroviensis CBS10435.</title>
        <authorList>
            <consortium name="The Broad Institute Genome Sequencing Platform"/>
            <person name="Cuomo C."/>
            <person name="Litvintseva A."/>
            <person name="Chen Y."/>
            <person name="Heitman J."/>
            <person name="Sun S."/>
            <person name="Springer D."/>
            <person name="Dromer F."/>
            <person name="Young S.K."/>
            <person name="Zeng Q."/>
            <person name="Gargeya S."/>
            <person name="Fitzgerald M."/>
            <person name="Abouelleil A."/>
            <person name="Alvarado L."/>
            <person name="Berlin A.M."/>
            <person name="Chapman S.B."/>
            <person name="Dewar J."/>
            <person name="Goldberg J."/>
            <person name="Griggs A."/>
            <person name="Gujja S."/>
            <person name="Hansen M."/>
            <person name="Howarth C."/>
            <person name="Imamovic A."/>
            <person name="Larimer J."/>
            <person name="McCowan C."/>
            <person name="Murphy C."/>
            <person name="Pearson M."/>
            <person name="Priest M."/>
            <person name="Roberts A."/>
            <person name="Saif S."/>
            <person name="Shea T."/>
            <person name="Sykes S."/>
            <person name="Wortman J."/>
            <person name="Nusbaum C."/>
            <person name="Birren B."/>
        </authorList>
    </citation>
    <scope>NUCLEOTIDE SEQUENCE [LARGE SCALE GENOMIC DNA]</scope>
    <source>
        <strain evidence="3 4">CBS 10435</strain>
    </source>
</reference>
<organism evidence="3 4">
    <name type="scientific">Kwoniella mangroviensis CBS 10435</name>
    <dbReference type="NCBI Taxonomy" id="1331196"/>
    <lineage>
        <taxon>Eukaryota</taxon>
        <taxon>Fungi</taxon>
        <taxon>Dikarya</taxon>
        <taxon>Basidiomycota</taxon>
        <taxon>Agaricomycotina</taxon>
        <taxon>Tremellomycetes</taxon>
        <taxon>Tremellales</taxon>
        <taxon>Cryptococcaceae</taxon>
        <taxon>Kwoniella</taxon>
    </lineage>
</organism>
<dbReference type="PANTHER" id="PTHR42115">
    <property type="entry name" value="BETA-SYNTHASE (BETA-THIONASE), PUTATIVE (AFU_ORTHOLOGUE AFUA_3G08420)-RELATED"/>
    <property type="match status" value="1"/>
</dbReference>
<evidence type="ECO:0000313" key="3">
    <source>
        <dbReference type="EMBL" id="OCF59573.1"/>
    </source>
</evidence>
<gene>
    <name evidence="3" type="ORF">L486_02244</name>
</gene>
<keyword evidence="1" id="KW-0129">CBS domain</keyword>
<dbReference type="EMBL" id="KI669460">
    <property type="protein sequence ID" value="OCF59573.1"/>
    <property type="molecule type" value="Genomic_DNA"/>
</dbReference>
<accession>A0A1B9IVL8</accession>
<evidence type="ECO:0000313" key="4">
    <source>
        <dbReference type="Proteomes" id="UP000092583"/>
    </source>
</evidence>
<dbReference type="InterPro" id="IPR000644">
    <property type="entry name" value="CBS_dom"/>
</dbReference>
<dbReference type="Pfam" id="PF00571">
    <property type="entry name" value="CBS"/>
    <property type="match status" value="1"/>
</dbReference>
<dbReference type="Gene3D" id="3.10.580.10">
    <property type="entry name" value="CBS-domain"/>
    <property type="match status" value="1"/>
</dbReference>
<dbReference type="AlphaFoldDB" id="A0A1B9IVL8"/>
<keyword evidence="4" id="KW-1185">Reference proteome</keyword>
<dbReference type="PROSITE" id="PS51371">
    <property type="entry name" value="CBS"/>
    <property type="match status" value="1"/>
</dbReference>
<protein>
    <recommendedName>
        <fullName evidence="2">CBS domain-containing protein</fullName>
    </recommendedName>
</protein>